<feature type="compositionally biased region" description="Basic and acidic residues" evidence="5">
    <location>
        <begin position="99"/>
        <end position="108"/>
    </location>
</feature>
<dbReference type="PROSITE" id="PS00518">
    <property type="entry name" value="ZF_RING_1"/>
    <property type="match status" value="1"/>
</dbReference>
<dbReference type="SUPFAM" id="SSF57850">
    <property type="entry name" value="RING/U-box"/>
    <property type="match status" value="1"/>
</dbReference>
<evidence type="ECO:0000259" key="7">
    <source>
        <dbReference type="PROSITE" id="PS50157"/>
    </source>
</evidence>
<dbReference type="Pfam" id="PF13639">
    <property type="entry name" value="zf-RING_2"/>
    <property type="match status" value="1"/>
</dbReference>
<dbReference type="PANTHER" id="PTHR23041:SF78">
    <property type="entry name" value="E3 UBIQUITIN-PROTEIN LIGASE RNF4"/>
    <property type="match status" value="1"/>
</dbReference>
<dbReference type="PROSITE" id="PS50157">
    <property type="entry name" value="ZINC_FINGER_C2H2_2"/>
    <property type="match status" value="1"/>
</dbReference>
<keyword evidence="3" id="KW-0862">Zinc</keyword>
<keyword evidence="1" id="KW-0479">Metal-binding</keyword>
<dbReference type="Proteomes" id="UP000297245">
    <property type="component" value="Unassembled WGS sequence"/>
</dbReference>
<proteinExistence type="predicted"/>
<dbReference type="InterPro" id="IPR017907">
    <property type="entry name" value="Znf_RING_CS"/>
</dbReference>
<evidence type="ECO:0000256" key="5">
    <source>
        <dbReference type="SAM" id="MobiDB-lite"/>
    </source>
</evidence>
<dbReference type="Gene3D" id="3.30.40.10">
    <property type="entry name" value="Zinc/RING finger domain, C3HC4 (zinc finger)"/>
    <property type="match status" value="1"/>
</dbReference>
<name>A0A4S8KMZ0_DENBC</name>
<evidence type="ECO:0000313" key="9">
    <source>
        <dbReference type="Proteomes" id="UP000297245"/>
    </source>
</evidence>
<evidence type="ECO:0000313" key="8">
    <source>
        <dbReference type="EMBL" id="THU77016.1"/>
    </source>
</evidence>
<keyword evidence="2 4" id="KW-0863">Zinc-finger</keyword>
<dbReference type="PANTHER" id="PTHR23041">
    <property type="entry name" value="RING FINGER DOMAIN-CONTAINING"/>
    <property type="match status" value="1"/>
</dbReference>
<dbReference type="InterPro" id="IPR001841">
    <property type="entry name" value="Znf_RING"/>
</dbReference>
<organism evidence="8 9">
    <name type="scientific">Dendrothele bispora (strain CBS 962.96)</name>
    <dbReference type="NCBI Taxonomy" id="1314807"/>
    <lineage>
        <taxon>Eukaryota</taxon>
        <taxon>Fungi</taxon>
        <taxon>Dikarya</taxon>
        <taxon>Basidiomycota</taxon>
        <taxon>Agaricomycotina</taxon>
        <taxon>Agaricomycetes</taxon>
        <taxon>Agaricomycetidae</taxon>
        <taxon>Agaricales</taxon>
        <taxon>Agaricales incertae sedis</taxon>
        <taxon>Dendrothele</taxon>
    </lineage>
</organism>
<dbReference type="OrthoDB" id="6270329at2759"/>
<dbReference type="InterPro" id="IPR013083">
    <property type="entry name" value="Znf_RING/FYVE/PHD"/>
</dbReference>
<evidence type="ECO:0000256" key="2">
    <source>
        <dbReference type="ARBA" id="ARBA00022771"/>
    </source>
</evidence>
<evidence type="ECO:0000259" key="6">
    <source>
        <dbReference type="PROSITE" id="PS50089"/>
    </source>
</evidence>
<evidence type="ECO:0000256" key="3">
    <source>
        <dbReference type="ARBA" id="ARBA00022833"/>
    </source>
</evidence>
<gene>
    <name evidence="8" type="ORF">K435DRAFT_703373</name>
</gene>
<feature type="region of interest" description="Disordered" evidence="5">
    <location>
        <begin position="86"/>
        <end position="108"/>
    </location>
</feature>
<reference evidence="8 9" key="1">
    <citation type="journal article" date="2019" name="Nat. Ecol. Evol.">
        <title>Megaphylogeny resolves global patterns of mushroom evolution.</title>
        <authorList>
            <person name="Varga T."/>
            <person name="Krizsan K."/>
            <person name="Foldi C."/>
            <person name="Dima B."/>
            <person name="Sanchez-Garcia M."/>
            <person name="Sanchez-Ramirez S."/>
            <person name="Szollosi G.J."/>
            <person name="Szarkandi J.G."/>
            <person name="Papp V."/>
            <person name="Albert L."/>
            <person name="Andreopoulos W."/>
            <person name="Angelini C."/>
            <person name="Antonin V."/>
            <person name="Barry K.W."/>
            <person name="Bougher N.L."/>
            <person name="Buchanan P."/>
            <person name="Buyck B."/>
            <person name="Bense V."/>
            <person name="Catcheside P."/>
            <person name="Chovatia M."/>
            <person name="Cooper J."/>
            <person name="Damon W."/>
            <person name="Desjardin D."/>
            <person name="Finy P."/>
            <person name="Geml J."/>
            <person name="Haridas S."/>
            <person name="Hughes K."/>
            <person name="Justo A."/>
            <person name="Karasinski D."/>
            <person name="Kautmanova I."/>
            <person name="Kiss B."/>
            <person name="Kocsube S."/>
            <person name="Kotiranta H."/>
            <person name="LaButti K.M."/>
            <person name="Lechner B.E."/>
            <person name="Liimatainen K."/>
            <person name="Lipzen A."/>
            <person name="Lukacs Z."/>
            <person name="Mihaltcheva S."/>
            <person name="Morgado L.N."/>
            <person name="Niskanen T."/>
            <person name="Noordeloos M.E."/>
            <person name="Ohm R.A."/>
            <person name="Ortiz-Santana B."/>
            <person name="Ovrebo C."/>
            <person name="Racz N."/>
            <person name="Riley R."/>
            <person name="Savchenko A."/>
            <person name="Shiryaev A."/>
            <person name="Soop K."/>
            <person name="Spirin V."/>
            <person name="Szebenyi C."/>
            <person name="Tomsovsky M."/>
            <person name="Tulloss R.E."/>
            <person name="Uehling J."/>
            <person name="Grigoriev I.V."/>
            <person name="Vagvolgyi C."/>
            <person name="Papp T."/>
            <person name="Martin F.M."/>
            <person name="Miettinen O."/>
            <person name="Hibbett D.S."/>
            <person name="Nagy L.G."/>
        </authorList>
    </citation>
    <scope>NUCLEOTIDE SEQUENCE [LARGE SCALE GENOMIC DNA]</scope>
    <source>
        <strain evidence="8 9">CBS 962.96</strain>
    </source>
</reference>
<evidence type="ECO:0008006" key="10">
    <source>
        <dbReference type="Google" id="ProtNLM"/>
    </source>
</evidence>
<accession>A0A4S8KMZ0</accession>
<dbReference type="GO" id="GO:0008270">
    <property type="term" value="F:zinc ion binding"/>
    <property type="evidence" value="ECO:0007669"/>
    <property type="project" value="UniProtKB-KW"/>
</dbReference>
<dbReference type="PROSITE" id="PS50089">
    <property type="entry name" value="ZF_RING_2"/>
    <property type="match status" value="1"/>
</dbReference>
<dbReference type="EMBL" id="ML180597">
    <property type="protein sequence ID" value="THU77016.1"/>
    <property type="molecule type" value="Genomic_DNA"/>
</dbReference>
<feature type="domain" description="RING-type" evidence="6">
    <location>
        <begin position="198"/>
        <end position="237"/>
    </location>
</feature>
<feature type="compositionally biased region" description="Acidic residues" evidence="5">
    <location>
        <begin position="88"/>
        <end position="98"/>
    </location>
</feature>
<protein>
    <recommendedName>
        <fullName evidence="10">RING-type domain-containing protein</fullName>
    </recommendedName>
</protein>
<evidence type="ECO:0000256" key="4">
    <source>
        <dbReference type="PROSITE-ProRule" id="PRU00042"/>
    </source>
</evidence>
<dbReference type="SMART" id="SM00184">
    <property type="entry name" value="RING"/>
    <property type="match status" value="1"/>
</dbReference>
<dbReference type="InterPro" id="IPR013087">
    <property type="entry name" value="Znf_C2H2_type"/>
</dbReference>
<dbReference type="PROSITE" id="PS00028">
    <property type="entry name" value="ZINC_FINGER_C2H2_1"/>
    <property type="match status" value="1"/>
</dbReference>
<dbReference type="SMART" id="SM00355">
    <property type="entry name" value="ZnF_C2H2"/>
    <property type="match status" value="3"/>
</dbReference>
<dbReference type="Gene3D" id="3.30.160.60">
    <property type="entry name" value="Classic Zinc Finger"/>
    <property type="match status" value="1"/>
</dbReference>
<dbReference type="InterPro" id="IPR047134">
    <property type="entry name" value="RNF4"/>
</dbReference>
<keyword evidence="9" id="KW-1185">Reference proteome</keyword>
<feature type="domain" description="C2H2-type" evidence="7">
    <location>
        <begin position="62"/>
        <end position="90"/>
    </location>
</feature>
<sequence length="254" mass="29939">MDFEPLGFHSYCAICDDYFQDHFTRARHVENSPNHPKCSLCGCRFLNKNLLRNHKVMAPHHHYCRTCDKDFHSSGGLQVHIDTIHLDDDSEEDMDDEDYERREREHPLKEGWEDERALELYPDGNYDDSYKEDILKDVEERFHNWEFDDEFDFEDPEDLEDGPFEFGREADTEEDDEYFYGWEGDEVVKLEVTDKFTCPMCLEEDPKTVCTTTCGHLFCAQCIVGALKYTETCPVCDEYGEVCGLRRVYVSDNH</sequence>
<evidence type="ECO:0000256" key="1">
    <source>
        <dbReference type="ARBA" id="ARBA00022723"/>
    </source>
</evidence>
<dbReference type="AlphaFoldDB" id="A0A4S8KMZ0"/>